<evidence type="ECO:0000256" key="2">
    <source>
        <dbReference type="SAM" id="MobiDB-lite"/>
    </source>
</evidence>
<dbReference type="STRING" id="1231343.Absy_014_173"/>
<keyword evidence="6" id="KW-1185">Reference proteome</keyword>
<dbReference type="PANTHER" id="PTHR30471:SF3">
    <property type="entry name" value="UPF0758 PROTEIN YEES-RELATED"/>
    <property type="match status" value="1"/>
</dbReference>
<dbReference type="InterPro" id="IPR046778">
    <property type="entry name" value="UPF0758_N"/>
</dbReference>
<dbReference type="EMBL" id="NDFP01000002">
    <property type="protein sequence ID" value="PAL28285.1"/>
    <property type="molecule type" value="Genomic_DNA"/>
</dbReference>
<feature type="region of interest" description="Disordered" evidence="2">
    <location>
        <begin position="1"/>
        <end position="29"/>
    </location>
</feature>
<dbReference type="InterPro" id="IPR025657">
    <property type="entry name" value="RadC_JAB"/>
</dbReference>
<accession>A0A270BTC6</accession>
<comment type="caution">
    <text evidence="5">The sequence shown here is derived from an EMBL/GenBank/DDBJ whole genome shotgun (WGS) entry which is preliminary data.</text>
</comment>
<dbReference type="Pfam" id="PF20582">
    <property type="entry name" value="UPF0758_N"/>
    <property type="match status" value="1"/>
</dbReference>
<dbReference type="Gene3D" id="3.40.140.10">
    <property type="entry name" value="Cytidine Deaminase, domain 2"/>
    <property type="match status" value="1"/>
</dbReference>
<feature type="domain" description="RadC-like JAB" evidence="3">
    <location>
        <begin position="123"/>
        <end position="241"/>
    </location>
</feature>
<feature type="domain" description="UPF0758" evidence="4">
    <location>
        <begin position="29"/>
        <end position="92"/>
    </location>
</feature>
<proteinExistence type="predicted"/>
<evidence type="ECO:0000259" key="4">
    <source>
        <dbReference type="Pfam" id="PF20582"/>
    </source>
</evidence>
<name>A0A270BTC6_9PROT</name>
<dbReference type="InterPro" id="IPR001405">
    <property type="entry name" value="UPF0758"/>
</dbReference>
<dbReference type="Pfam" id="PF04002">
    <property type="entry name" value="RadC"/>
    <property type="match status" value="1"/>
</dbReference>
<sequence length="245" mass="26574">MPPDDPSATPAAGGVAPAFTSTGPAGHRKRMRQRVLTHGAAGLADYELLEMLLFYGIPRRDTKPLAKSLINQFGSFAAVFESPVEQMRAAGMPSTTATLCAHVPVVANCLVQGSSANRPYLGDWDSLVRYCSTVLQRAEGAQSHILFLDSRNSLLVAEPFIWPEEAQIEQMTARLLQRALEVQACALVTVCLAEQEQDLPDLLQGCLSFISAVRKAAPLLAITLHDHLIIGQGKWLSARQKAGEW</sequence>
<organism evidence="5 6">
    <name type="scientific">Acetobacter syzygii</name>
    <dbReference type="NCBI Taxonomy" id="146476"/>
    <lineage>
        <taxon>Bacteria</taxon>
        <taxon>Pseudomonadati</taxon>
        <taxon>Pseudomonadota</taxon>
        <taxon>Alphaproteobacteria</taxon>
        <taxon>Acetobacterales</taxon>
        <taxon>Acetobacteraceae</taxon>
        <taxon>Acetobacter</taxon>
    </lineage>
</organism>
<evidence type="ECO:0000256" key="1">
    <source>
        <dbReference type="ARBA" id="ARBA00023049"/>
    </source>
</evidence>
<evidence type="ECO:0000313" key="6">
    <source>
        <dbReference type="Proteomes" id="UP000216033"/>
    </source>
</evidence>
<protein>
    <submittedName>
        <fullName evidence="5">Uncharacterized protein</fullName>
    </submittedName>
</protein>
<dbReference type="AlphaFoldDB" id="A0A270BTC6"/>
<evidence type="ECO:0000259" key="3">
    <source>
        <dbReference type="Pfam" id="PF04002"/>
    </source>
</evidence>
<gene>
    <name evidence="5" type="ORF">B9K05_03075</name>
</gene>
<keyword evidence="1" id="KW-0645">Protease</keyword>
<dbReference type="Proteomes" id="UP000216033">
    <property type="component" value="Unassembled WGS sequence"/>
</dbReference>
<keyword evidence="1" id="KW-0482">Metalloprotease</keyword>
<evidence type="ECO:0000313" key="5">
    <source>
        <dbReference type="EMBL" id="PAL28285.1"/>
    </source>
</evidence>
<dbReference type="GO" id="GO:0008237">
    <property type="term" value="F:metallopeptidase activity"/>
    <property type="evidence" value="ECO:0007669"/>
    <property type="project" value="UniProtKB-KW"/>
</dbReference>
<reference evidence="5 6" key="1">
    <citation type="submission" date="2017-04" db="EMBL/GenBank/DDBJ databases">
        <title>Kefir bacterial isolates.</title>
        <authorList>
            <person name="Kim Y."/>
            <person name="Blasche S."/>
            <person name="Patil K.R."/>
        </authorList>
    </citation>
    <scope>NUCLEOTIDE SEQUENCE [LARGE SCALE GENOMIC DNA]</scope>
    <source>
        <strain evidence="5 6">KR-2</strain>
    </source>
</reference>
<dbReference type="PANTHER" id="PTHR30471">
    <property type="entry name" value="DNA REPAIR PROTEIN RADC"/>
    <property type="match status" value="1"/>
</dbReference>
<keyword evidence="1" id="KW-0378">Hydrolase</keyword>